<dbReference type="EMBL" id="LCWV01000018">
    <property type="protein sequence ID" value="PWI67547.1"/>
    <property type="molecule type" value="Genomic_DNA"/>
</dbReference>
<accession>A0A2U3DZ80</accession>
<reference evidence="2 3" key="1">
    <citation type="journal article" date="2016" name="Front. Microbiol.">
        <title>Genome and transcriptome sequences reveal the specific parasitism of the nematophagous Purpureocillium lilacinum 36-1.</title>
        <authorList>
            <person name="Xie J."/>
            <person name="Li S."/>
            <person name="Mo C."/>
            <person name="Xiao X."/>
            <person name="Peng D."/>
            <person name="Wang G."/>
            <person name="Xiao Y."/>
        </authorList>
    </citation>
    <scope>NUCLEOTIDE SEQUENCE [LARGE SCALE GENOMIC DNA]</scope>
    <source>
        <strain evidence="2 3">36-1</strain>
    </source>
</reference>
<protein>
    <submittedName>
        <fullName evidence="2">Uncharacterized protein</fullName>
    </submittedName>
</protein>
<feature type="region of interest" description="Disordered" evidence="1">
    <location>
        <begin position="187"/>
        <end position="223"/>
    </location>
</feature>
<feature type="region of interest" description="Disordered" evidence="1">
    <location>
        <begin position="1"/>
        <end position="54"/>
    </location>
</feature>
<evidence type="ECO:0000256" key="1">
    <source>
        <dbReference type="SAM" id="MobiDB-lite"/>
    </source>
</evidence>
<feature type="compositionally biased region" description="Gly residues" evidence="1">
    <location>
        <begin position="187"/>
        <end position="198"/>
    </location>
</feature>
<name>A0A2U3DZ80_PURLI</name>
<evidence type="ECO:0000313" key="3">
    <source>
        <dbReference type="Proteomes" id="UP000245956"/>
    </source>
</evidence>
<sequence length="367" mass="39410">MTNTRAQHASAAAAAAVRPHRAGPLATPHSTYPSSHRTRIAQKKSKIKSKQQTTKAMDINNEAKSDGGHLDVTFKVHTVDSTRAHNTQTGILEVSETRPSLFLASSCHLPENMATEHNARTHIRYAYLPACLPAWLLDRKEHPFRGRREQSWPCTPGPSACPLVHPTHTPPPAPGFVVVPKCRDRAAGGGAARQGKGGAARPSWTPTATAARSPPAGSNNKVRNGKARYRTVCFVPAALPGGHRGLRSDAGLPPQEMIREAPVIVCRQPLLVYCTSAVPPEESSDPTQVGSVEKVQQNTGQSPASFAAAGMLRRRPNAACGCERARRGEMPPMTDDQAPWSTRSVRARRGSASSSAENCGRRHSQVV</sequence>
<feature type="region of interest" description="Disordered" evidence="1">
    <location>
        <begin position="324"/>
        <end position="367"/>
    </location>
</feature>
<evidence type="ECO:0000313" key="2">
    <source>
        <dbReference type="EMBL" id="PWI67547.1"/>
    </source>
</evidence>
<feature type="compositionally biased region" description="Basic residues" evidence="1">
    <location>
        <begin position="36"/>
        <end position="49"/>
    </location>
</feature>
<feature type="compositionally biased region" description="Low complexity" evidence="1">
    <location>
        <begin position="1"/>
        <end position="17"/>
    </location>
</feature>
<dbReference type="AlphaFoldDB" id="A0A2U3DZ80"/>
<dbReference type="Proteomes" id="UP000245956">
    <property type="component" value="Unassembled WGS sequence"/>
</dbReference>
<comment type="caution">
    <text evidence="2">The sequence shown here is derived from an EMBL/GenBank/DDBJ whole genome shotgun (WGS) entry which is preliminary data.</text>
</comment>
<feature type="compositionally biased region" description="Low complexity" evidence="1">
    <location>
        <begin position="199"/>
        <end position="216"/>
    </location>
</feature>
<proteinExistence type="predicted"/>
<gene>
    <name evidence="2" type="ORF">PCL_02901</name>
</gene>
<organism evidence="2 3">
    <name type="scientific">Purpureocillium lilacinum</name>
    <name type="common">Paecilomyces lilacinus</name>
    <dbReference type="NCBI Taxonomy" id="33203"/>
    <lineage>
        <taxon>Eukaryota</taxon>
        <taxon>Fungi</taxon>
        <taxon>Dikarya</taxon>
        <taxon>Ascomycota</taxon>
        <taxon>Pezizomycotina</taxon>
        <taxon>Sordariomycetes</taxon>
        <taxon>Hypocreomycetidae</taxon>
        <taxon>Hypocreales</taxon>
        <taxon>Ophiocordycipitaceae</taxon>
        <taxon>Purpureocillium</taxon>
    </lineage>
</organism>